<evidence type="ECO:0000256" key="2">
    <source>
        <dbReference type="SAM" id="Phobius"/>
    </source>
</evidence>
<accession>A0ABS0NZE2</accession>
<feature type="transmembrane region" description="Helical" evidence="2">
    <location>
        <begin position="223"/>
        <end position="241"/>
    </location>
</feature>
<keyword evidence="2" id="KW-0812">Transmembrane</keyword>
<keyword evidence="2" id="KW-0472">Membrane</keyword>
<evidence type="ECO:0000313" key="4">
    <source>
        <dbReference type="Proteomes" id="UP001194539"/>
    </source>
</evidence>
<dbReference type="Proteomes" id="UP001194539">
    <property type="component" value="Unassembled WGS sequence"/>
</dbReference>
<keyword evidence="4" id="KW-1185">Reference proteome</keyword>
<dbReference type="RefSeq" id="WP_197965755.1">
    <property type="nucleotide sequence ID" value="NZ_JACEGD010000007.1"/>
</dbReference>
<protein>
    <submittedName>
        <fullName evidence="3">Uncharacterized protein</fullName>
    </submittedName>
</protein>
<feature type="region of interest" description="Disordered" evidence="1">
    <location>
        <begin position="120"/>
        <end position="149"/>
    </location>
</feature>
<evidence type="ECO:0000256" key="1">
    <source>
        <dbReference type="SAM" id="MobiDB-lite"/>
    </source>
</evidence>
<evidence type="ECO:0000313" key="3">
    <source>
        <dbReference type="EMBL" id="MBH5386374.1"/>
    </source>
</evidence>
<name>A0ABS0NZE2_9BRAD</name>
<organism evidence="3 4">
    <name type="scientific">Bradyrhizobium diversitatis</name>
    <dbReference type="NCBI Taxonomy" id="2755406"/>
    <lineage>
        <taxon>Bacteria</taxon>
        <taxon>Pseudomonadati</taxon>
        <taxon>Pseudomonadota</taxon>
        <taxon>Alphaproteobacteria</taxon>
        <taxon>Hyphomicrobiales</taxon>
        <taxon>Nitrobacteraceae</taxon>
        <taxon>Bradyrhizobium</taxon>
    </lineage>
</organism>
<reference evidence="3 4" key="1">
    <citation type="submission" date="2020-07" db="EMBL/GenBank/DDBJ databases">
        <title>Bradyrhizobium diversity isolated from nodules of indigenous legumes of Western Australia.</title>
        <authorList>
            <person name="Klepa M.S."/>
        </authorList>
    </citation>
    <scope>NUCLEOTIDE SEQUENCE [LARGE SCALE GENOMIC DNA]</scope>
    <source>
        <strain evidence="3 4">CNPSo 4019</strain>
    </source>
</reference>
<sequence length="263" mass="28410">MKFGAGHPFADPEAAARERSLAASSPINGPFLCDASGTGSGFRTGLTFAVERGWIKRHESCTHVRLTGLRNWISTTCRARNKALSVASLEPTDLEWIASFSPIGWAKSIIDGHWMDDGHDGRQFGSHAHTSEHHPSPQKTAENQAHRTRPAVRLQTSVGGRVGARELASGEFSNGVHRELQADDVSLLAGTVVSIAADYAHRSAAMAPTSASSYIGYKHRSLFWMRGLVILFVAFVIMLAARGQHKIGFVPHPTASMPPVNVP</sequence>
<gene>
    <name evidence="3" type="ORF">H1B27_08755</name>
</gene>
<comment type="caution">
    <text evidence="3">The sequence shown here is derived from an EMBL/GenBank/DDBJ whole genome shotgun (WGS) entry which is preliminary data.</text>
</comment>
<dbReference type="EMBL" id="JACEGD010000007">
    <property type="protein sequence ID" value="MBH5386374.1"/>
    <property type="molecule type" value="Genomic_DNA"/>
</dbReference>
<proteinExistence type="predicted"/>
<keyword evidence="2" id="KW-1133">Transmembrane helix</keyword>